<evidence type="ECO:0000256" key="2">
    <source>
        <dbReference type="PIRSR" id="PIRSR601501-1"/>
    </source>
</evidence>
<keyword evidence="2" id="KW-0408">Iron</keyword>
<keyword evidence="3" id="KW-0520">NAD</keyword>
<dbReference type="EMBL" id="RXII01000055">
    <property type="protein sequence ID" value="RZN62090.1"/>
    <property type="molecule type" value="Genomic_DNA"/>
</dbReference>
<dbReference type="InterPro" id="IPR001135">
    <property type="entry name" value="NADH_Q_OxRdtase_suD"/>
</dbReference>
<dbReference type="Proteomes" id="UP000316217">
    <property type="component" value="Unassembled WGS sequence"/>
</dbReference>
<keyword evidence="2" id="KW-0479">Metal-binding</keyword>
<dbReference type="RefSeq" id="WP_125672829.1">
    <property type="nucleotide sequence ID" value="NZ_RCOS01000170.1"/>
</dbReference>
<feature type="domain" description="NADH-quinone oxidoreductase subunit D" evidence="4">
    <location>
        <begin position="120"/>
        <end position="293"/>
    </location>
</feature>
<evidence type="ECO:0000256" key="1">
    <source>
        <dbReference type="ARBA" id="ARBA00023002"/>
    </source>
</evidence>
<comment type="caution">
    <text evidence="5">The sequence shown here is derived from an EMBL/GenBank/DDBJ whole genome shotgun (WGS) entry which is preliminary data.</text>
</comment>
<comment type="cofactor">
    <cofactor evidence="2">
        <name>Ni(2+)</name>
        <dbReference type="ChEBI" id="CHEBI:49786"/>
    </cofactor>
</comment>
<gene>
    <name evidence="5" type="ORF">D6D85_15325</name>
    <name evidence="6" type="ORF">EF810_03670</name>
</gene>
<dbReference type="PANTHER" id="PTHR43485:SF1">
    <property type="entry name" value="FORMATE HYDROGENLYASE SUBUNIT 5-RELATED"/>
    <property type="match status" value="1"/>
</dbReference>
<dbReference type="Gene3D" id="1.10.645.10">
    <property type="entry name" value="Cytochrome-c3 Hydrogenase, chain B"/>
    <property type="match status" value="1"/>
</dbReference>
<dbReference type="GO" id="GO:0016651">
    <property type="term" value="F:oxidoreductase activity, acting on NAD(P)H"/>
    <property type="evidence" value="ECO:0007669"/>
    <property type="project" value="InterPro"/>
</dbReference>
<evidence type="ECO:0000256" key="3">
    <source>
        <dbReference type="RuleBase" id="RU003685"/>
    </source>
</evidence>
<feature type="binding site" evidence="2">
    <location>
        <position position="325"/>
    </location>
    <ligand>
        <name>Mg(2+)</name>
        <dbReference type="ChEBI" id="CHEBI:18420"/>
    </ligand>
</feature>
<sequence length="393" mass="44843">MSTFTMLLPFGPQHPMLHEPAHFKFEVDGETVVNVTPYLNYVHRGIEKLLENRTYVQGLYVAARVCGICNPSHTNAFVAAVEEAMGIEPPPRAKYLRVVTQEIHRIQSHLILLAVAAEEMGFNSLFMLIWRDRERILRLIEAITGGRVMQSYDRIGGVYRDINDILAERVIKELSEMRNRVIQYRKVFSEDPIVRRRTVDVGVLKTAEMVRLGGVGPFARASAVDYDVRRDHRSNHVAYDEVPFNVITREECDVWARLIARVDETLECINMIEYALKHMPSGAIRYRAPRAAPKGAEGIGRVEAPRGELVHHTISDGQRPYRHRIRTPSFANVFPAAKAHIGYSIADIPMIYVSWDPCFSCLARVTLVDIRSGTAKVISGEELRREARRRWEK</sequence>
<evidence type="ECO:0000313" key="6">
    <source>
        <dbReference type="EMBL" id="RZN62090.1"/>
    </source>
</evidence>
<reference evidence="6 8" key="2">
    <citation type="journal article" date="2019" name="Nat. Microbiol.">
        <title>Wide diversity of methane and short-chain alkane metabolisms in uncultured archaea.</title>
        <authorList>
            <person name="Borrel G."/>
            <person name="Adam P.S."/>
            <person name="McKay L.J."/>
            <person name="Chen L.X."/>
            <person name="Sierra-Garcia I.N."/>
            <person name="Sieber C.M."/>
            <person name="Letourneur Q."/>
            <person name="Ghozlane A."/>
            <person name="Andersen G.L."/>
            <person name="Li W.J."/>
            <person name="Hallam S.J."/>
            <person name="Muyzer G."/>
            <person name="de Oliveira V.M."/>
            <person name="Inskeep W.P."/>
            <person name="Banfield J.F."/>
            <person name="Gribaldo S."/>
        </authorList>
    </citation>
    <scope>NUCLEOTIDE SEQUENCE [LARGE SCALE GENOMIC DNA]</scope>
    <source>
        <strain evidence="6">NM4</strain>
    </source>
</reference>
<evidence type="ECO:0000313" key="8">
    <source>
        <dbReference type="Proteomes" id="UP000316217"/>
    </source>
</evidence>
<dbReference type="InterPro" id="IPR052197">
    <property type="entry name" value="ComplexI_49kDa-like"/>
</dbReference>
<dbReference type="GO" id="GO:0051287">
    <property type="term" value="F:NAD binding"/>
    <property type="evidence" value="ECO:0007669"/>
    <property type="project" value="InterPro"/>
</dbReference>
<dbReference type="InterPro" id="IPR029014">
    <property type="entry name" value="NiFe-Hase_large"/>
</dbReference>
<protein>
    <submittedName>
        <fullName evidence="5">NADH-quinone oxidoreductase subunit D</fullName>
    </submittedName>
</protein>
<dbReference type="Proteomes" id="UP000277582">
    <property type="component" value="Unassembled WGS sequence"/>
</dbReference>
<name>A0A3R9PFI8_9CREN</name>
<keyword evidence="7" id="KW-1185">Reference proteome</keyword>
<feature type="binding site" evidence="2">
    <location>
        <position position="358"/>
    </location>
    <ligand>
        <name>Ni(2+)</name>
        <dbReference type="ChEBI" id="CHEBI:49786"/>
    </ligand>
</feature>
<feature type="binding site" evidence="2">
    <location>
        <position position="361"/>
    </location>
    <ligand>
        <name>Fe cation</name>
        <dbReference type="ChEBI" id="CHEBI:24875"/>
    </ligand>
</feature>
<dbReference type="OrthoDB" id="43567at2157"/>
<organism evidence="5 7">
    <name type="scientific">Candidatus Methanodesulfokora washburnensis</name>
    <dbReference type="NCBI Taxonomy" id="2478471"/>
    <lineage>
        <taxon>Archaea</taxon>
        <taxon>Thermoproteota</taxon>
        <taxon>Candidatus Korarchaeia</taxon>
        <taxon>Candidatus Korarchaeia incertae sedis</taxon>
        <taxon>Candidatus Methanodesulfokora</taxon>
    </lineage>
</organism>
<keyword evidence="2" id="KW-0460">Magnesium</keyword>
<reference evidence="5 7" key="1">
    <citation type="submission" date="2018-10" db="EMBL/GenBank/DDBJ databases">
        <title>Co-occurring genomic capacity for anaerobic methane metabolism and dissimilatory sulfite reduction discovered in the Korarchaeota.</title>
        <authorList>
            <person name="Mckay L.J."/>
            <person name="Dlakic M."/>
            <person name="Fields M.W."/>
            <person name="Delmont T.O."/>
            <person name="Eren A.M."/>
            <person name="Jay Z.J."/>
            <person name="Klingelsmith K.B."/>
            <person name="Rusch D.B."/>
            <person name="Inskeep W.P."/>
        </authorList>
    </citation>
    <scope>NUCLEOTIDE SEQUENCE [LARGE SCALE GENOMIC DNA]</scope>
    <source>
        <strain evidence="5 7">MDKW</strain>
    </source>
</reference>
<comment type="similarity">
    <text evidence="3">Belongs to the complex I 49 kDa subunit family.</text>
</comment>
<dbReference type="InterPro" id="IPR014029">
    <property type="entry name" value="NADH_UbQ_OxRdtase_49kDa_CS"/>
</dbReference>
<dbReference type="Pfam" id="PF00346">
    <property type="entry name" value="Complex1_49kDa"/>
    <property type="match status" value="1"/>
</dbReference>
<dbReference type="EMBL" id="RCOS01000170">
    <property type="protein sequence ID" value="RSN71702.1"/>
    <property type="molecule type" value="Genomic_DNA"/>
</dbReference>
<comment type="cofactor">
    <cofactor evidence="2">
        <name>Fe cation</name>
        <dbReference type="ChEBI" id="CHEBI:24875"/>
    </cofactor>
</comment>
<accession>A0A3R9PFI8</accession>
<dbReference type="AlphaFoldDB" id="A0A3R9PFI8"/>
<feature type="binding site" evidence="2">
    <location>
        <position position="66"/>
    </location>
    <ligand>
        <name>Ni(2+)</name>
        <dbReference type="ChEBI" id="CHEBI:49786"/>
    </ligand>
</feature>
<dbReference type="PROSITE" id="PS00535">
    <property type="entry name" value="COMPLEX1_49K"/>
    <property type="match status" value="1"/>
</dbReference>
<dbReference type="GO" id="GO:0048038">
    <property type="term" value="F:quinone binding"/>
    <property type="evidence" value="ECO:0007669"/>
    <property type="project" value="InterPro"/>
</dbReference>
<keyword evidence="3" id="KW-0813">Transport</keyword>
<feature type="binding site" evidence="2">
    <location>
        <position position="47"/>
    </location>
    <ligand>
        <name>Mg(2+)</name>
        <dbReference type="ChEBI" id="CHEBI:18420"/>
    </ligand>
</feature>
<keyword evidence="3" id="KW-1278">Translocase</keyword>
<evidence type="ECO:0000259" key="4">
    <source>
        <dbReference type="Pfam" id="PF00346"/>
    </source>
</evidence>
<keyword evidence="2" id="KW-0533">Nickel</keyword>
<feature type="binding site" evidence="2">
    <location>
        <position position="69"/>
    </location>
    <ligand>
        <name>Fe cation</name>
        <dbReference type="ChEBI" id="CHEBI:24875"/>
    </ligand>
</feature>
<evidence type="ECO:0000313" key="7">
    <source>
        <dbReference type="Proteomes" id="UP000277582"/>
    </source>
</evidence>
<keyword evidence="1" id="KW-0560">Oxidoreductase</keyword>
<dbReference type="SUPFAM" id="SSF56762">
    <property type="entry name" value="HydB/Nqo4-like"/>
    <property type="match status" value="1"/>
</dbReference>
<dbReference type="InterPro" id="IPR001501">
    <property type="entry name" value="Ni-dep_hyd_lsu"/>
</dbReference>
<dbReference type="GO" id="GO:0016151">
    <property type="term" value="F:nickel cation binding"/>
    <property type="evidence" value="ECO:0007669"/>
    <property type="project" value="InterPro"/>
</dbReference>
<dbReference type="PANTHER" id="PTHR43485">
    <property type="entry name" value="HYDROGENASE-4 COMPONENT G"/>
    <property type="match status" value="1"/>
</dbReference>
<feature type="binding site" evidence="2">
    <location>
        <position position="69"/>
    </location>
    <ligand>
        <name>Ni(2+)</name>
        <dbReference type="ChEBI" id="CHEBI:49786"/>
    </ligand>
</feature>
<dbReference type="Pfam" id="PF00374">
    <property type="entry name" value="NiFeSe_Hases"/>
    <property type="match status" value="1"/>
</dbReference>
<proteinExistence type="inferred from homology"/>
<evidence type="ECO:0000313" key="5">
    <source>
        <dbReference type="EMBL" id="RSN71702.1"/>
    </source>
</evidence>